<gene>
    <name evidence="8" type="ORF">FEA48_09380</name>
</gene>
<dbReference type="RefSeq" id="WP_138213561.1">
    <property type="nucleotide sequence ID" value="NZ_VASG01000002.1"/>
</dbReference>
<dbReference type="Proteomes" id="UP000307510">
    <property type="component" value="Unassembled WGS sequence"/>
</dbReference>
<dbReference type="PANTHER" id="PTHR43495:SF5">
    <property type="entry name" value="GAMMA-AMINOBUTYRIC ACID PERMEASE"/>
    <property type="match status" value="1"/>
</dbReference>
<dbReference type="InterPro" id="IPR004840">
    <property type="entry name" value="Amino_acid_permease_CS"/>
</dbReference>
<feature type="transmembrane region" description="Helical" evidence="6">
    <location>
        <begin position="249"/>
        <end position="270"/>
    </location>
</feature>
<dbReference type="AlphaFoldDB" id="A0A5R9AEY4"/>
<feature type="transmembrane region" description="Helical" evidence="6">
    <location>
        <begin position="340"/>
        <end position="360"/>
    </location>
</feature>
<feature type="transmembrane region" description="Helical" evidence="6">
    <location>
        <begin position="24"/>
        <end position="45"/>
    </location>
</feature>
<evidence type="ECO:0000256" key="1">
    <source>
        <dbReference type="ARBA" id="ARBA00004141"/>
    </source>
</evidence>
<dbReference type="EMBL" id="VASG01000002">
    <property type="protein sequence ID" value="TLP76595.1"/>
    <property type="molecule type" value="Genomic_DNA"/>
</dbReference>
<feature type="transmembrane region" description="Helical" evidence="6">
    <location>
        <begin position="439"/>
        <end position="458"/>
    </location>
</feature>
<organism evidence="8 9">
    <name type="scientific">Pseudomonas nitroreducens</name>
    <dbReference type="NCBI Taxonomy" id="46680"/>
    <lineage>
        <taxon>Bacteria</taxon>
        <taxon>Pseudomonadati</taxon>
        <taxon>Pseudomonadota</taxon>
        <taxon>Gammaproteobacteria</taxon>
        <taxon>Pseudomonadales</taxon>
        <taxon>Pseudomonadaceae</taxon>
        <taxon>Pseudomonas</taxon>
    </lineage>
</organism>
<reference evidence="8 9" key="1">
    <citation type="submission" date="2019-05" db="EMBL/GenBank/DDBJ databases">
        <authorList>
            <person name="Moore K."/>
            <person name="O'Neill P."/>
            <person name="Farbos A."/>
            <person name="Studholme D.J."/>
        </authorList>
    </citation>
    <scope>NUCLEOTIDE SEQUENCE [LARGE SCALE GENOMIC DNA]</scope>
    <source>
        <strain evidence="8 9">DSM 9128</strain>
    </source>
</reference>
<comment type="caution">
    <text evidence="8">The sequence shown here is derived from an EMBL/GenBank/DDBJ whole genome shotgun (WGS) entry which is preliminary data.</text>
</comment>
<feature type="transmembrane region" description="Helical" evidence="6">
    <location>
        <begin position="91"/>
        <end position="112"/>
    </location>
</feature>
<dbReference type="InterPro" id="IPR004841">
    <property type="entry name" value="AA-permease/SLC12A_dom"/>
</dbReference>
<evidence type="ECO:0000259" key="7">
    <source>
        <dbReference type="Pfam" id="PF00324"/>
    </source>
</evidence>
<feature type="transmembrane region" description="Helical" evidence="6">
    <location>
        <begin position="204"/>
        <end position="222"/>
    </location>
</feature>
<protein>
    <submittedName>
        <fullName evidence="8">Amino acid permease</fullName>
    </submittedName>
</protein>
<dbReference type="Gene3D" id="1.20.1740.10">
    <property type="entry name" value="Amino acid/polyamine transporter I"/>
    <property type="match status" value="1"/>
</dbReference>
<dbReference type="PIRSF" id="PIRSF006060">
    <property type="entry name" value="AA_transporter"/>
    <property type="match status" value="1"/>
</dbReference>
<name>A0A5R9AEY4_PSENT</name>
<evidence type="ECO:0000256" key="2">
    <source>
        <dbReference type="ARBA" id="ARBA00022448"/>
    </source>
</evidence>
<feature type="transmembrane region" description="Helical" evidence="6">
    <location>
        <begin position="409"/>
        <end position="433"/>
    </location>
</feature>
<keyword evidence="4 6" id="KW-1133">Transmembrane helix</keyword>
<feature type="domain" description="Amino acid permease/ SLC12A" evidence="7">
    <location>
        <begin position="23"/>
        <end position="457"/>
    </location>
</feature>
<evidence type="ECO:0000256" key="6">
    <source>
        <dbReference type="SAM" id="Phobius"/>
    </source>
</evidence>
<evidence type="ECO:0000256" key="3">
    <source>
        <dbReference type="ARBA" id="ARBA00022692"/>
    </source>
</evidence>
<keyword evidence="3 6" id="KW-0812">Transmembrane</keyword>
<feature type="transmembrane region" description="Helical" evidence="6">
    <location>
        <begin position="366"/>
        <end position="388"/>
    </location>
</feature>
<evidence type="ECO:0000256" key="4">
    <source>
        <dbReference type="ARBA" id="ARBA00022989"/>
    </source>
</evidence>
<evidence type="ECO:0000313" key="9">
    <source>
        <dbReference type="Proteomes" id="UP000307510"/>
    </source>
</evidence>
<dbReference type="GO" id="GO:0016020">
    <property type="term" value="C:membrane"/>
    <property type="evidence" value="ECO:0007669"/>
    <property type="project" value="UniProtKB-SubCell"/>
</dbReference>
<keyword evidence="5 6" id="KW-0472">Membrane</keyword>
<feature type="transmembrane region" description="Helical" evidence="6">
    <location>
        <begin position="51"/>
        <end position="71"/>
    </location>
</feature>
<dbReference type="FunFam" id="1.20.1740.10:FF:000001">
    <property type="entry name" value="Amino acid permease"/>
    <property type="match status" value="1"/>
</dbReference>
<comment type="subcellular location">
    <subcellularLocation>
        <location evidence="1">Membrane</location>
        <topology evidence="1">Multi-pass membrane protein</topology>
    </subcellularLocation>
</comment>
<dbReference type="PROSITE" id="PS00218">
    <property type="entry name" value="AMINO_ACID_PERMEASE_1"/>
    <property type="match status" value="1"/>
</dbReference>
<accession>A0A5R9AEY4</accession>
<keyword evidence="2" id="KW-0813">Transport</keyword>
<feature type="transmembrane region" description="Helical" evidence="6">
    <location>
        <begin position="132"/>
        <end position="154"/>
    </location>
</feature>
<proteinExistence type="predicted"/>
<sequence>MSETHHAGSGEKIQLTRALKSRHIFMLSLGGVIGTGLFMGSGVTISSGGPMGAILAYLVAGLLMYLVMVCLGELSVQMPVSGSFQAHATRFIGPATGFMIGWVYWMSWASTVGLEFTAAGMLMTRWFPEVPIWLWSGFFVVVLFSLNALATRAFGEAEYWFSGIKVAAILGFIVVGLLVIFGAIPLNDGAAAPGLSNLMSDGLFPNGLSAVFAVMMTVVYAFQGCEIMGVAAGETDQPEKSIPRAVRNVVFRVLIFYVLAIAVLSCIVPWKQAGLMESPFVQVFDMVGIPYAADIMNFVILTAILSVGNSGLYASTRILWAMSKTGMAPRKLSKLSARGVPLYALLISLAFALLSLLTSVVAADTLFMVLMAVSGMAGTVTWIVIAYAQYRFRREHMAKGGTVADLKYAAPLFPLIPLACIAICCSLFVFLAMDPTQRPSLYWGFGFMAACYLAYFLLKRKRGQVLTDEAVPSLG</sequence>
<dbReference type="GO" id="GO:0006865">
    <property type="term" value="P:amino acid transport"/>
    <property type="evidence" value="ECO:0007669"/>
    <property type="project" value="InterPro"/>
</dbReference>
<feature type="transmembrane region" description="Helical" evidence="6">
    <location>
        <begin position="295"/>
        <end position="320"/>
    </location>
</feature>
<dbReference type="Pfam" id="PF00324">
    <property type="entry name" value="AA_permease"/>
    <property type="match status" value="1"/>
</dbReference>
<evidence type="ECO:0000256" key="5">
    <source>
        <dbReference type="ARBA" id="ARBA00023136"/>
    </source>
</evidence>
<dbReference type="GO" id="GO:0055085">
    <property type="term" value="P:transmembrane transport"/>
    <property type="evidence" value="ECO:0007669"/>
    <property type="project" value="InterPro"/>
</dbReference>
<feature type="transmembrane region" description="Helical" evidence="6">
    <location>
        <begin position="166"/>
        <end position="184"/>
    </location>
</feature>
<reference evidence="9" key="2">
    <citation type="submission" date="2019-06" db="EMBL/GenBank/DDBJ databases">
        <title>AzeR, a transcriptional regulator that responds to azelaic acid in Pseudomonas nitroreducens.</title>
        <authorList>
            <person name="Bez C."/>
            <person name="Javvadi S.G."/>
            <person name="Bertani I."/>
            <person name="Devescovi G."/>
            <person name="Studholme D.J."/>
            <person name="Geller A."/>
            <person name="Levy A."/>
            <person name="Venturi V."/>
        </authorList>
    </citation>
    <scope>NUCLEOTIDE SEQUENCE [LARGE SCALE GENOMIC DNA]</scope>
    <source>
        <strain evidence="9">DSM 9128</strain>
    </source>
</reference>
<dbReference type="PANTHER" id="PTHR43495">
    <property type="entry name" value="GABA PERMEASE"/>
    <property type="match status" value="1"/>
</dbReference>
<evidence type="ECO:0000313" key="8">
    <source>
        <dbReference type="EMBL" id="TLP76595.1"/>
    </source>
</evidence>